<proteinExistence type="inferred from homology"/>
<keyword evidence="6" id="KW-0963">Cytoplasm</keyword>
<accession>A0A7C4UFC9</accession>
<keyword evidence="6" id="KW-0067">ATP-binding</keyword>
<comment type="subcellular location">
    <subcellularLocation>
        <location evidence="6">Cytoplasm</location>
    </subcellularLocation>
</comment>
<gene>
    <name evidence="6" type="primary">nadK</name>
    <name evidence="7" type="ORF">ENV67_01070</name>
</gene>
<dbReference type="Pfam" id="PF01513">
    <property type="entry name" value="NAD_kinase"/>
    <property type="match status" value="1"/>
</dbReference>
<dbReference type="GO" id="GO:0005524">
    <property type="term" value="F:ATP binding"/>
    <property type="evidence" value="ECO:0007669"/>
    <property type="project" value="UniProtKB-KW"/>
</dbReference>
<evidence type="ECO:0000256" key="1">
    <source>
        <dbReference type="ARBA" id="ARBA00022679"/>
    </source>
</evidence>
<dbReference type="GO" id="GO:0005737">
    <property type="term" value="C:cytoplasm"/>
    <property type="evidence" value="ECO:0007669"/>
    <property type="project" value="UniProtKB-SubCell"/>
</dbReference>
<dbReference type="GO" id="GO:0006741">
    <property type="term" value="P:NADP+ biosynthetic process"/>
    <property type="evidence" value="ECO:0007669"/>
    <property type="project" value="UniProtKB-UniRule"/>
</dbReference>
<evidence type="ECO:0000313" key="7">
    <source>
        <dbReference type="EMBL" id="HGW91118.1"/>
    </source>
</evidence>
<keyword evidence="3 6" id="KW-0521">NADP</keyword>
<dbReference type="InterPro" id="IPR017438">
    <property type="entry name" value="ATP-NAD_kinase_N"/>
</dbReference>
<dbReference type="PANTHER" id="PTHR20275">
    <property type="entry name" value="NAD KINASE"/>
    <property type="match status" value="1"/>
</dbReference>
<reference evidence="7" key="1">
    <citation type="journal article" date="2020" name="mSystems">
        <title>Genome- and Community-Level Interaction Insights into Carbon Utilization and Element Cycling Functions of Hydrothermarchaeota in Hydrothermal Sediment.</title>
        <authorList>
            <person name="Zhou Z."/>
            <person name="Liu Y."/>
            <person name="Xu W."/>
            <person name="Pan J."/>
            <person name="Luo Z.H."/>
            <person name="Li M."/>
        </authorList>
    </citation>
    <scope>NUCLEOTIDE SEQUENCE [LARGE SCALE GENOMIC DNA]</scope>
    <source>
        <strain evidence="7">SpSt-780</strain>
    </source>
</reference>
<keyword evidence="2 6" id="KW-0418">Kinase</keyword>
<dbReference type="InterPro" id="IPR017437">
    <property type="entry name" value="ATP-NAD_kinase_PpnK-typ_C"/>
</dbReference>
<protein>
    <recommendedName>
        <fullName evidence="6">NAD kinase</fullName>
        <ecNumber evidence="6">2.7.1.23</ecNumber>
    </recommendedName>
    <alternativeName>
        <fullName evidence="6">ATP-dependent NAD kinase</fullName>
    </alternativeName>
</protein>
<comment type="caution">
    <text evidence="7">The sequence shown here is derived from an EMBL/GenBank/DDBJ whole genome shotgun (WGS) entry which is preliminary data.</text>
</comment>
<dbReference type="Gene3D" id="2.60.200.30">
    <property type="entry name" value="Probable inorganic polyphosphate/atp-NAD kinase, domain 2"/>
    <property type="match status" value="1"/>
</dbReference>
<evidence type="ECO:0000256" key="5">
    <source>
        <dbReference type="ARBA" id="ARBA00047925"/>
    </source>
</evidence>
<comment type="cofactor">
    <cofactor evidence="6">
        <name>a divalent metal cation</name>
        <dbReference type="ChEBI" id="CHEBI:60240"/>
    </cofactor>
</comment>
<dbReference type="AlphaFoldDB" id="A0A7C4UFC9"/>
<keyword evidence="4 6" id="KW-0520">NAD</keyword>
<comment type="function">
    <text evidence="6">Involved in the regulation of the intracellular balance of NAD and NADP, and is a key enzyme in the biosynthesis of NADP. Catalyzes specifically the phosphorylation on 2'-hydroxyl of the adenosine moiety of NAD to yield NADP.</text>
</comment>
<dbReference type="EC" id="2.7.1.23" evidence="6"/>
<dbReference type="InterPro" id="IPR016064">
    <property type="entry name" value="NAD/diacylglycerol_kinase_sf"/>
</dbReference>
<feature type="binding site" evidence="6">
    <location>
        <position position="53"/>
    </location>
    <ligand>
        <name>NAD(+)</name>
        <dbReference type="ChEBI" id="CHEBI:57540"/>
    </ligand>
</feature>
<dbReference type="HAMAP" id="MF_00361">
    <property type="entry name" value="NAD_kinase"/>
    <property type="match status" value="1"/>
</dbReference>
<evidence type="ECO:0000256" key="3">
    <source>
        <dbReference type="ARBA" id="ARBA00022857"/>
    </source>
</evidence>
<organism evidence="7">
    <name type="scientific">candidate division WOR-3 bacterium</name>
    <dbReference type="NCBI Taxonomy" id="2052148"/>
    <lineage>
        <taxon>Bacteria</taxon>
        <taxon>Bacteria division WOR-3</taxon>
    </lineage>
</organism>
<evidence type="ECO:0000256" key="4">
    <source>
        <dbReference type="ARBA" id="ARBA00023027"/>
    </source>
</evidence>
<dbReference type="GO" id="GO:0051287">
    <property type="term" value="F:NAD binding"/>
    <property type="evidence" value="ECO:0007669"/>
    <property type="project" value="UniProtKB-ARBA"/>
</dbReference>
<dbReference type="PANTHER" id="PTHR20275:SF0">
    <property type="entry name" value="NAD KINASE"/>
    <property type="match status" value="1"/>
</dbReference>
<dbReference type="Pfam" id="PF20143">
    <property type="entry name" value="NAD_kinase_C"/>
    <property type="match status" value="1"/>
</dbReference>
<feature type="binding site" evidence="6">
    <location>
        <begin position="117"/>
        <end position="118"/>
    </location>
    <ligand>
        <name>NAD(+)</name>
        <dbReference type="ChEBI" id="CHEBI:57540"/>
    </ligand>
</feature>
<dbReference type="SUPFAM" id="SSF111331">
    <property type="entry name" value="NAD kinase/diacylglycerol kinase-like"/>
    <property type="match status" value="1"/>
</dbReference>
<comment type="similarity">
    <text evidence="6">Belongs to the NAD kinase family.</text>
</comment>
<comment type="catalytic activity">
    <reaction evidence="5 6">
        <text>NAD(+) + ATP = ADP + NADP(+) + H(+)</text>
        <dbReference type="Rhea" id="RHEA:18629"/>
        <dbReference type="ChEBI" id="CHEBI:15378"/>
        <dbReference type="ChEBI" id="CHEBI:30616"/>
        <dbReference type="ChEBI" id="CHEBI:57540"/>
        <dbReference type="ChEBI" id="CHEBI:58349"/>
        <dbReference type="ChEBI" id="CHEBI:456216"/>
        <dbReference type="EC" id="2.7.1.23"/>
    </reaction>
</comment>
<keyword evidence="6" id="KW-0547">Nucleotide-binding</keyword>
<feature type="binding site" evidence="6">
    <location>
        <begin position="48"/>
        <end position="49"/>
    </location>
    <ligand>
        <name>NAD(+)</name>
        <dbReference type="ChEBI" id="CHEBI:57540"/>
    </ligand>
</feature>
<keyword evidence="1 6" id="KW-0808">Transferase</keyword>
<dbReference type="EMBL" id="DTHG01000013">
    <property type="protein sequence ID" value="HGW91118.1"/>
    <property type="molecule type" value="Genomic_DNA"/>
</dbReference>
<evidence type="ECO:0000256" key="2">
    <source>
        <dbReference type="ARBA" id="ARBA00022777"/>
    </source>
</evidence>
<sequence length="255" mass="28342">MKISVYYNETKDKAHCIVNKIKQWCNENNIEYKEFLPEGDIIFAIGGDGTFLRTAMEIKDRNIPIVGINAGGLGYLTEITIDEVDKTLQKIKEGDFKIEERMTVKAVLGNKEFTALNEIAITSKSIRMVTISLTIDGEYLTDVSCDGLIFSTPTGSTAYSLACGGPILKPNMNSIILTPISPHTLSFRPLVLSEDSKIEAKIIKNEALVVADGQYFEEINTNGKVCITRGDYNVKILKMGNKSYSQILRNKLNWG</sequence>
<dbReference type="GO" id="GO:0003951">
    <property type="term" value="F:NAD+ kinase activity"/>
    <property type="evidence" value="ECO:0007669"/>
    <property type="project" value="UniProtKB-UniRule"/>
</dbReference>
<evidence type="ECO:0000256" key="6">
    <source>
        <dbReference type="HAMAP-Rule" id="MF_00361"/>
    </source>
</evidence>
<dbReference type="Gene3D" id="3.40.50.10330">
    <property type="entry name" value="Probable inorganic polyphosphate/atp-NAD kinase, domain 1"/>
    <property type="match status" value="1"/>
</dbReference>
<dbReference type="GO" id="GO:0019674">
    <property type="term" value="P:NAD+ metabolic process"/>
    <property type="evidence" value="ECO:0007669"/>
    <property type="project" value="InterPro"/>
</dbReference>
<feature type="active site" description="Proton acceptor" evidence="6">
    <location>
        <position position="48"/>
    </location>
</feature>
<comment type="caution">
    <text evidence="6">Lacks conserved residue(s) required for the propagation of feature annotation.</text>
</comment>
<dbReference type="GO" id="GO:0046872">
    <property type="term" value="F:metal ion binding"/>
    <property type="evidence" value="ECO:0007669"/>
    <property type="project" value="UniProtKB-UniRule"/>
</dbReference>
<feature type="binding site" evidence="6">
    <location>
        <position position="214"/>
    </location>
    <ligand>
        <name>NAD(+)</name>
        <dbReference type="ChEBI" id="CHEBI:57540"/>
    </ligand>
</feature>
<feature type="binding site" evidence="6">
    <location>
        <position position="146"/>
    </location>
    <ligand>
        <name>NAD(+)</name>
        <dbReference type="ChEBI" id="CHEBI:57540"/>
    </ligand>
</feature>
<dbReference type="InterPro" id="IPR002504">
    <property type="entry name" value="NADK"/>
</dbReference>
<name>A0A7C4UFC9_UNCW3</name>